<protein>
    <submittedName>
        <fullName evidence="6">Bifunctional 4-hydroxy-2-oxoglutarate aldolase/2-dehydro-3-deoxy-phosphogluconate aldolase</fullName>
    </submittedName>
</protein>
<evidence type="ECO:0000256" key="1">
    <source>
        <dbReference type="ARBA" id="ARBA00004761"/>
    </source>
</evidence>
<dbReference type="SUPFAM" id="SSF51569">
    <property type="entry name" value="Aldolase"/>
    <property type="match status" value="1"/>
</dbReference>
<dbReference type="KEGG" id="add:HUW48_16215"/>
<dbReference type="NCBIfam" id="TIGR01182">
    <property type="entry name" value="eda"/>
    <property type="match status" value="1"/>
</dbReference>
<reference evidence="6 7" key="1">
    <citation type="submission" date="2020-06" db="EMBL/GenBank/DDBJ databases">
        <authorList>
            <person name="Hwang Y.J."/>
        </authorList>
    </citation>
    <scope>NUCLEOTIDE SEQUENCE [LARGE SCALE GENOMIC DNA]</scope>
    <source>
        <strain evidence="6 7">KUDC8001</strain>
    </source>
</reference>
<reference evidence="6 7" key="2">
    <citation type="submission" date="2020-08" db="EMBL/GenBank/DDBJ databases">
        <title>Adhaeribacter dokdonensis sp. nov., isolated from the rhizosphere of Elymus tsukushiensis, a plant native to the Dokdo Islands, Republic of Korea.</title>
        <authorList>
            <person name="Ghim S.Y."/>
        </authorList>
    </citation>
    <scope>NUCLEOTIDE SEQUENCE [LARGE SCALE GENOMIC DNA]</scope>
    <source>
        <strain evidence="6 7">KUDC8001</strain>
    </source>
</reference>
<dbReference type="CDD" id="cd00452">
    <property type="entry name" value="KDPG_aldolase"/>
    <property type="match status" value="1"/>
</dbReference>
<keyword evidence="4" id="KW-0456">Lyase</keyword>
<comment type="pathway">
    <text evidence="1">Carbohydrate acid metabolism.</text>
</comment>
<dbReference type="InterPro" id="IPR000887">
    <property type="entry name" value="Aldlse_KDPG_KHG"/>
</dbReference>
<dbReference type="Proteomes" id="UP000514509">
    <property type="component" value="Chromosome"/>
</dbReference>
<accession>A0A7L7L9J2</accession>
<dbReference type="RefSeq" id="WP_182411947.1">
    <property type="nucleotide sequence ID" value="NZ_CP055153.1"/>
</dbReference>
<organism evidence="6 7">
    <name type="scientific">Adhaeribacter radiodurans</name>
    <dbReference type="NCBI Taxonomy" id="2745197"/>
    <lineage>
        <taxon>Bacteria</taxon>
        <taxon>Pseudomonadati</taxon>
        <taxon>Bacteroidota</taxon>
        <taxon>Cytophagia</taxon>
        <taxon>Cytophagales</taxon>
        <taxon>Hymenobacteraceae</taxon>
        <taxon>Adhaeribacter</taxon>
    </lineage>
</organism>
<dbReference type="GO" id="GO:0016829">
    <property type="term" value="F:lyase activity"/>
    <property type="evidence" value="ECO:0007669"/>
    <property type="project" value="UniProtKB-KW"/>
</dbReference>
<evidence type="ECO:0000256" key="4">
    <source>
        <dbReference type="ARBA" id="ARBA00023239"/>
    </source>
</evidence>
<dbReference type="EMBL" id="CP055153">
    <property type="protein sequence ID" value="QMU29488.1"/>
    <property type="molecule type" value="Genomic_DNA"/>
</dbReference>
<evidence type="ECO:0000313" key="6">
    <source>
        <dbReference type="EMBL" id="QMU29488.1"/>
    </source>
</evidence>
<dbReference type="PANTHER" id="PTHR30246:SF1">
    <property type="entry name" value="2-DEHYDRO-3-DEOXY-6-PHOSPHOGALACTONATE ALDOLASE-RELATED"/>
    <property type="match status" value="1"/>
</dbReference>
<keyword evidence="7" id="KW-1185">Reference proteome</keyword>
<dbReference type="AlphaFoldDB" id="A0A7L7L9J2"/>
<comment type="subunit">
    <text evidence="3">Homotrimer.</text>
</comment>
<name>A0A7L7L9J2_9BACT</name>
<evidence type="ECO:0000313" key="7">
    <source>
        <dbReference type="Proteomes" id="UP000514509"/>
    </source>
</evidence>
<comment type="similarity">
    <text evidence="2">Belongs to the KHG/KDPG aldolase family.</text>
</comment>
<evidence type="ECO:0000256" key="2">
    <source>
        <dbReference type="ARBA" id="ARBA00006906"/>
    </source>
</evidence>
<evidence type="ECO:0000256" key="3">
    <source>
        <dbReference type="ARBA" id="ARBA00011233"/>
    </source>
</evidence>
<dbReference type="Gene3D" id="3.20.20.70">
    <property type="entry name" value="Aldolase class I"/>
    <property type="match status" value="1"/>
</dbReference>
<dbReference type="InterPro" id="IPR013785">
    <property type="entry name" value="Aldolase_TIM"/>
</dbReference>
<sequence length="218" mass="23479">MSQAFSWELFHQAPLIGIMRNLPPAASYQIARLYAEAGLTTLEITLNSENAPETISRLANEFSGKLNIGAGTVCSLNDLKQALAAGAQFIVTPILNPKVIKASVAANIPIFPGAFSPTEIYQAAQLGASMIKVFPATKLGPEFIKDVLAPLSGLKLIPTGGISLNNINQFFQAGAQGVGIGSDIFPKQLIQNEQWPELKNLFLDFLKKYHQFKGLPAK</sequence>
<keyword evidence="5" id="KW-0119">Carbohydrate metabolism</keyword>
<dbReference type="PANTHER" id="PTHR30246">
    <property type="entry name" value="2-KETO-3-DEOXY-6-PHOSPHOGLUCONATE ALDOLASE"/>
    <property type="match status" value="1"/>
</dbReference>
<dbReference type="Pfam" id="PF01081">
    <property type="entry name" value="Aldolase"/>
    <property type="match status" value="1"/>
</dbReference>
<gene>
    <name evidence="6" type="ORF">HUW48_16215</name>
</gene>
<proteinExistence type="inferred from homology"/>
<evidence type="ECO:0000256" key="5">
    <source>
        <dbReference type="ARBA" id="ARBA00023277"/>
    </source>
</evidence>